<feature type="transmembrane region" description="Helical" evidence="1">
    <location>
        <begin position="20"/>
        <end position="46"/>
    </location>
</feature>
<evidence type="ECO:0000313" key="3">
    <source>
        <dbReference type="Proteomes" id="UP001215280"/>
    </source>
</evidence>
<gene>
    <name evidence="2" type="ORF">DFH07DRAFT_959942</name>
</gene>
<name>A0AAD7J1H7_9AGAR</name>
<feature type="transmembrane region" description="Helical" evidence="1">
    <location>
        <begin position="58"/>
        <end position="76"/>
    </location>
</feature>
<dbReference type="Gene3D" id="3.40.50.1820">
    <property type="entry name" value="alpha/beta hydrolase"/>
    <property type="match status" value="1"/>
</dbReference>
<organism evidence="2 3">
    <name type="scientific">Mycena maculata</name>
    <dbReference type="NCBI Taxonomy" id="230809"/>
    <lineage>
        <taxon>Eukaryota</taxon>
        <taxon>Fungi</taxon>
        <taxon>Dikarya</taxon>
        <taxon>Basidiomycota</taxon>
        <taxon>Agaricomycotina</taxon>
        <taxon>Agaricomycetes</taxon>
        <taxon>Agaricomycetidae</taxon>
        <taxon>Agaricales</taxon>
        <taxon>Marasmiineae</taxon>
        <taxon>Mycenaceae</taxon>
        <taxon>Mycena</taxon>
    </lineage>
</organism>
<keyword evidence="1" id="KW-0812">Transmembrane</keyword>
<proteinExistence type="predicted"/>
<dbReference type="AlphaFoldDB" id="A0AAD7J1H7"/>
<evidence type="ECO:0000313" key="2">
    <source>
        <dbReference type="EMBL" id="KAJ7754234.1"/>
    </source>
</evidence>
<dbReference type="InterPro" id="IPR029058">
    <property type="entry name" value="AB_hydrolase_fold"/>
</dbReference>
<dbReference type="EMBL" id="JARJLG010000068">
    <property type="protein sequence ID" value="KAJ7754234.1"/>
    <property type="molecule type" value="Genomic_DNA"/>
</dbReference>
<keyword evidence="3" id="KW-1185">Reference proteome</keyword>
<reference evidence="2" key="1">
    <citation type="submission" date="2023-03" db="EMBL/GenBank/DDBJ databases">
        <title>Massive genome expansion in bonnet fungi (Mycena s.s.) driven by repeated elements and novel gene families across ecological guilds.</title>
        <authorList>
            <consortium name="Lawrence Berkeley National Laboratory"/>
            <person name="Harder C.B."/>
            <person name="Miyauchi S."/>
            <person name="Viragh M."/>
            <person name="Kuo A."/>
            <person name="Thoen E."/>
            <person name="Andreopoulos B."/>
            <person name="Lu D."/>
            <person name="Skrede I."/>
            <person name="Drula E."/>
            <person name="Henrissat B."/>
            <person name="Morin E."/>
            <person name="Kohler A."/>
            <person name="Barry K."/>
            <person name="LaButti K."/>
            <person name="Morin E."/>
            <person name="Salamov A."/>
            <person name="Lipzen A."/>
            <person name="Mereny Z."/>
            <person name="Hegedus B."/>
            <person name="Baldrian P."/>
            <person name="Stursova M."/>
            <person name="Weitz H."/>
            <person name="Taylor A."/>
            <person name="Grigoriev I.V."/>
            <person name="Nagy L.G."/>
            <person name="Martin F."/>
            <person name="Kauserud H."/>
        </authorList>
    </citation>
    <scope>NUCLEOTIDE SEQUENCE</scope>
    <source>
        <strain evidence="2">CBHHK188m</strain>
    </source>
</reference>
<accession>A0AAD7J1H7</accession>
<evidence type="ECO:0000256" key="1">
    <source>
        <dbReference type="SAM" id="Phobius"/>
    </source>
</evidence>
<keyword evidence="1" id="KW-0472">Membrane</keyword>
<dbReference type="SUPFAM" id="SSF53474">
    <property type="entry name" value="alpha/beta-Hydrolases"/>
    <property type="match status" value="1"/>
</dbReference>
<dbReference type="Proteomes" id="UP001215280">
    <property type="component" value="Unassembled WGS sequence"/>
</dbReference>
<evidence type="ECO:0008006" key="4">
    <source>
        <dbReference type="Google" id="ProtNLM"/>
    </source>
</evidence>
<keyword evidence="1" id="KW-1133">Transmembrane helix</keyword>
<protein>
    <recommendedName>
        <fullName evidence="4">Alpha/beta-hydrolase</fullName>
    </recommendedName>
</protein>
<sequence length="548" mass="62534">MALDISEIPDKPFRRTLSFFFVALVLIAPLRAIAPLSWAFVLYTLYTKSIWSFAWKGRLLFVFALSEVLFSLYHYHLVTVVSAPWKHGTGNIPHLQIAFARVLKSGLATLPEDGYDTFGRPGSPSETITQLERDDPRAIDFRNVIRTWFGRVPWSSIRRVEVQKWLYWSIFNKDLPEAHHMPPDHRAVLDDTLELLEKRLGTRIAPGSNPRALPMRMTLDKVYVCGRPFFYYAIIFGINCYLRRAYGNKWNLRHGIYDGLEYLVRVPRDWDPINGPRPIVFLHGLGLGLFQYNYMIRDLQHQFPDRPLLVPLQPHVSQNLFHPQFLDPICRHALADRLVGLMVELGWVDAVPKDTDDDLSKDAGSETSMRGVTMLSHSNGSYLHAWCLKRYPELISRSCFVDPVTFCSWEGGKSAYHLFLGSTQPPCQTAVTISSTGPAARQGIDLLVRYFVGSELGVANLLRRHFDWSSNALWYEEIPNARDPAKTFFLLGGGDEIINAERVKKYLTSHGVRKGLWIDPTGLHGQALLSNSAGHKEVMRWLKEEPSD</sequence>
<comment type="caution">
    <text evidence="2">The sequence shown here is derived from an EMBL/GenBank/DDBJ whole genome shotgun (WGS) entry which is preliminary data.</text>
</comment>
<dbReference type="PANTHER" id="PTHR37471:SF1">
    <property type="entry name" value="AB HYDROLASE-1 DOMAIN-CONTAINING PROTEIN"/>
    <property type="match status" value="1"/>
</dbReference>
<dbReference type="PANTHER" id="PTHR37471">
    <property type="entry name" value="UNNAMED PRODUCT"/>
    <property type="match status" value="1"/>
</dbReference>